<dbReference type="EMBL" id="VJMH01005479">
    <property type="protein sequence ID" value="KAF0695454.1"/>
    <property type="molecule type" value="Genomic_DNA"/>
</dbReference>
<dbReference type="PANTHER" id="PTHR21324">
    <property type="entry name" value="FASTING-INDUCIBLE INTEGRAL MEMBRANE PROTEIN TM6P1-RELATED"/>
    <property type="match status" value="1"/>
</dbReference>
<evidence type="ECO:0000256" key="2">
    <source>
        <dbReference type="ARBA" id="ARBA00022692"/>
    </source>
</evidence>
<dbReference type="Proteomes" id="UP000332933">
    <property type="component" value="Unassembled WGS sequence"/>
</dbReference>
<dbReference type="InterPro" id="IPR050911">
    <property type="entry name" value="DRAM/TMEM150_Autophagy_Mod"/>
</dbReference>
<evidence type="ECO:0000256" key="3">
    <source>
        <dbReference type="ARBA" id="ARBA00022989"/>
    </source>
</evidence>
<evidence type="ECO:0000313" key="7">
    <source>
        <dbReference type="EMBL" id="KAF0695454.1"/>
    </source>
</evidence>
<keyword evidence="3 5" id="KW-1133">Transmembrane helix</keyword>
<feature type="transmembrane region" description="Helical" evidence="5">
    <location>
        <begin position="219"/>
        <end position="238"/>
    </location>
</feature>
<keyword evidence="4 5" id="KW-0472">Membrane</keyword>
<name>A0A485KYX5_9STRA</name>
<accession>A0A485KYX5</accession>
<evidence type="ECO:0000256" key="4">
    <source>
        <dbReference type="ARBA" id="ARBA00023136"/>
    </source>
</evidence>
<feature type="transmembrane region" description="Helical" evidence="5">
    <location>
        <begin position="250"/>
        <end position="272"/>
    </location>
</feature>
<gene>
    <name evidence="8" type="primary">Aste57867_13742</name>
    <name evidence="7" type="ORF">As57867_013692</name>
    <name evidence="8" type="ORF">ASTE57867_13742</name>
</gene>
<keyword evidence="9" id="KW-1185">Reference proteome</keyword>
<dbReference type="EMBL" id="CAADRA010005500">
    <property type="protein sequence ID" value="VFT90575.1"/>
    <property type="molecule type" value="Genomic_DNA"/>
</dbReference>
<feature type="transmembrane region" description="Helical" evidence="5">
    <location>
        <begin position="75"/>
        <end position="102"/>
    </location>
</feature>
<evidence type="ECO:0000259" key="6">
    <source>
        <dbReference type="Pfam" id="PF10277"/>
    </source>
</evidence>
<reference evidence="7" key="2">
    <citation type="submission" date="2019-06" db="EMBL/GenBank/DDBJ databases">
        <title>Genomics analysis of Aphanomyces spp. identifies a new class of oomycete effector associated with host adaptation.</title>
        <authorList>
            <person name="Gaulin E."/>
        </authorList>
    </citation>
    <scope>NUCLEOTIDE SEQUENCE</scope>
    <source>
        <strain evidence="7">CBS 578.67</strain>
    </source>
</reference>
<dbReference type="Pfam" id="PF10277">
    <property type="entry name" value="Frag1"/>
    <property type="match status" value="1"/>
</dbReference>
<feature type="transmembrane region" description="Helical" evidence="5">
    <location>
        <begin position="183"/>
        <end position="207"/>
    </location>
</feature>
<dbReference type="PANTHER" id="PTHR21324:SF2">
    <property type="entry name" value="EG:22E5.9 PROTEIN"/>
    <property type="match status" value="1"/>
</dbReference>
<organism evidence="8 9">
    <name type="scientific">Aphanomyces stellatus</name>
    <dbReference type="NCBI Taxonomy" id="120398"/>
    <lineage>
        <taxon>Eukaryota</taxon>
        <taxon>Sar</taxon>
        <taxon>Stramenopiles</taxon>
        <taxon>Oomycota</taxon>
        <taxon>Saprolegniomycetes</taxon>
        <taxon>Saprolegniales</taxon>
        <taxon>Verrucalvaceae</taxon>
        <taxon>Aphanomyces</taxon>
    </lineage>
</organism>
<reference evidence="8 9" key="1">
    <citation type="submission" date="2019-03" db="EMBL/GenBank/DDBJ databases">
        <authorList>
            <person name="Gaulin E."/>
            <person name="Dumas B."/>
        </authorList>
    </citation>
    <scope>NUCLEOTIDE SEQUENCE [LARGE SCALE GENOMIC DNA]</scope>
    <source>
        <strain evidence="8">CBS 568.67</strain>
    </source>
</reference>
<keyword evidence="2 5" id="KW-0812">Transmembrane</keyword>
<proteinExistence type="predicted"/>
<dbReference type="AlphaFoldDB" id="A0A485KYX5"/>
<evidence type="ECO:0000313" key="8">
    <source>
        <dbReference type="EMBL" id="VFT90575.1"/>
    </source>
</evidence>
<feature type="transmembrane region" description="Helical" evidence="5">
    <location>
        <begin position="29"/>
        <end position="54"/>
    </location>
</feature>
<evidence type="ECO:0000256" key="1">
    <source>
        <dbReference type="ARBA" id="ARBA00004127"/>
    </source>
</evidence>
<dbReference type="InterPro" id="IPR019402">
    <property type="entry name" value="CWH43_N"/>
</dbReference>
<evidence type="ECO:0000256" key="5">
    <source>
        <dbReference type="SAM" id="Phobius"/>
    </source>
</evidence>
<comment type="subcellular location">
    <subcellularLocation>
        <location evidence="1">Endomembrane system</location>
        <topology evidence="1">Multi-pass membrane protein</topology>
    </subcellularLocation>
</comment>
<dbReference type="OrthoDB" id="125769at2759"/>
<dbReference type="GO" id="GO:0012505">
    <property type="term" value="C:endomembrane system"/>
    <property type="evidence" value="ECO:0007669"/>
    <property type="project" value="UniProtKB-SubCell"/>
</dbReference>
<sequence>MRRNVPAAAVSTARAPTANETPKEALSPWLFVFPILVPTAGLLTMASTIGYSCMNQFTCSKKYPTLSTAATYHPQFYFFAVGMNITSYAIFLAVSLFSIYLQRTCTKPWVRKTAYVYYGFGLLTCGGLSVLATFDMKRWLWPHIYATVFFFFSSWIMMFIAQVTRWTLQYYQPDDVRQHTSAVRWGAFFLGLGIFLSLCFGFCYLSVHGYIDNVFGITYLMEAMCELFSIVCQLLFMGTLSSEVGGLRGLGHYVTLLDATVLSTLLAAVVAVEYL</sequence>
<evidence type="ECO:0000313" key="9">
    <source>
        <dbReference type="Proteomes" id="UP000332933"/>
    </source>
</evidence>
<feature type="domain" description="CWH43-like N-terminal" evidence="6">
    <location>
        <begin position="29"/>
        <end position="242"/>
    </location>
</feature>
<feature type="transmembrane region" description="Helical" evidence="5">
    <location>
        <begin position="114"/>
        <end position="132"/>
    </location>
</feature>
<protein>
    <submittedName>
        <fullName evidence="8">Aste57867_13742 protein</fullName>
    </submittedName>
</protein>
<feature type="transmembrane region" description="Helical" evidence="5">
    <location>
        <begin position="144"/>
        <end position="163"/>
    </location>
</feature>